<evidence type="ECO:0000313" key="2">
    <source>
        <dbReference type="EMBL" id="GAG79482.1"/>
    </source>
</evidence>
<dbReference type="AlphaFoldDB" id="X1BE72"/>
<dbReference type="InterPro" id="IPR037238">
    <property type="entry name" value="YbiA-like_sf"/>
</dbReference>
<protein>
    <recommendedName>
        <fullName evidence="1">NADAR domain-containing protein</fullName>
    </recommendedName>
</protein>
<dbReference type="NCBIfam" id="TIGR02464">
    <property type="entry name" value="ribofla_fusion"/>
    <property type="match status" value="1"/>
</dbReference>
<name>X1BE72_9ZZZZ</name>
<dbReference type="SUPFAM" id="SSF143990">
    <property type="entry name" value="YbiA-like"/>
    <property type="match status" value="1"/>
</dbReference>
<organism evidence="2">
    <name type="scientific">marine sediment metagenome</name>
    <dbReference type="NCBI Taxonomy" id="412755"/>
    <lineage>
        <taxon>unclassified sequences</taxon>
        <taxon>metagenomes</taxon>
        <taxon>ecological metagenomes</taxon>
    </lineage>
</organism>
<dbReference type="Gene3D" id="1.10.357.40">
    <property type="entry name" value="YbiA-like"/>
    <property type="match status" value="1"/>
</dbReference>
<dbReference type="InterPro" id="IPR012816">
    <property type="entry name" value="NADAR"/>
</dbReference>
<evidence type="ECO:0000259" key="1">
    <source>
        <dbReference type="Pfam" id="PF08719"/>
    </source>
</evidence>
<accession>X1BE72</accession>
<dbReference type="CDD" id="cd15457">
    <property type="entry name" value="NADAR"/>
    <property type="match status" value="1"/>
</dbReference>
<comment type="caution">
    <text evidence="2">The sequence shown here is derived from an EMBL/GenBank/DDBJ whole genome shotgun (WGS) entry which is preliminary data.</text>
</comment>
<gene>
    <name evidence="2" type="ORF">S01H4_23641</name>
</gene>
<sequence length="244" mass="28678">NRNNVHIANVINTVLKSYVSKHLIYDKNFIENVIKIAAIPPSMIGYKKDPIKLSEGEVRFYTKSKNFEFSNFYPFHPSYMRTKKFENVKNFSFEYDGHSWKTVEHAYQAHKFMQPGASQKNFEYAEYIKNAPTAGLAAKLGNVSLIGINLYKGGKEYANIIKKYRNDVKIRDDWEDVKLDIMIKLVKAKFDQHEYLRKLLLQTDNKKLIEASPRDYFWGEGKDKTGKNYLGRILMNLRWHYTPK</sequence>
<reference evidence="2" key="1">
    <citation type="journal article" date="2014" name="Front. Microbiol.">
        <title>High frequency of phylogenetically diverse reductive dehalogenase-homologous genes in deep subseafloor sedimentary metagenomes.</title>
        <authorList>
            <person name="Kawai M."/>
            <person name="Futagami T."/>
            <person name="Toyoda A."/>
            <person name="Takaki Y."/>
            <person name="Nishi S."/>
            <person name="Hori S."/>
            <person name="Arai W."/>
            <person name="Tsubouchi T."/>
            <person name="Morono Y."/>
            <person name="Uchiyama I."/>
            <person name="Ito T."/>
            <person name="Fujiyama A."/>
            <person name="Inagaki F."/>
            <person name="Takami H."/>
        </authorList>
    </citation>
    <scope>NUCLEOTIDE SEQUENCE</scope>
    <source>
        <strain evidence="2">Expedition CK06-06</strain>
    </source>
</reference>
<feature type="non-terminal residue" evidence="2">
    <location>
        <position position="1"/>
    </location>
</feature>
<feature type="domain" description="NADAR" evidence="1">
    <location>
        <begin position="60"/>
        <end position="238"/>
    </location>
</feature>
<dbReference type="Pfam" id="PF08719">
    <property type="entry name" value="NADAR"/>
    <property type="match status" value="1"/>
</dbReference>
<dbReference type="EMBL" id="BART01010996">
    <property type="protein sequence ID" value="GAG79482.1"/>
    <property type="molecule type" value="Genomic_DNA"/>
</dbReference>
<proteinExistence type="predicted"/>